<feature type="compositionally biased region" description="Low complexity" evidence="7">
    <location>
        <begin position="53"/>
        <end position="66"/>
    </location>
</feature>
<dbReference type="CDD" id="cd00067">
    <property type="entry name" value="GAL4"/>
    <property type="match status" value="1"/>
</dbReference>
<dbReference type="GeneID" id="36556573"/>
<dbReference type="Gene3D" id="4.10.240.10">
    <property type="entry name" value="Zn(2)-C6 fungal-type DNA-binding domain"/>
    <property type="match status" value="1"/>
</dbReference>
<keyword evidence="4" id="KW-0238">DNA-binding</keyword>
<proteinExistence type="predicted"/>
<dbReference type="RefSeq" id="XP_024708858.1">
    <property type="nucleotide sequence ID" value="XM_024848874.1"/>
</dbReference>
<sequence>MPSPGDNYAIHKVSVRRARQACGPCRRKKARCPGEKPTCSLCQRLGQRCSYGSQAASAPGPATGSARRLEEPCDEGQPEGASSQRLQRIERRLDEMAGILQESLSRGRGLPGTDLQSSRGSGRLETDGLTGPFASQSEDRGVQGTFSLVDFVKSQVEVYLLYFHDQPYCVFSKDWLLSRASSLPAEIAFPLVALTSRLSLHPRGIFASNVPTAEYWAEKAWDTLSTQYRDSQMGLSFLQGTCLMAQVDFADGRAHRAYASCALGIRTLQSAGLNRDLFSSSLDGSSLEERRRITWAFFMLDRTYNASRSYSLCLADKQFSLPFPSPDPEESSPGSMHDEPEHGGEMVENSILACLIRLFGLWGKATEYVFEAPDEKAHSPWQSGSAFAVLESEWMQFETQFPNAHRYLNVESELRAGKESRNGAYLPTWLCVQFLLHSIQCLLHHPFVIMIKLRHISGNLSSTFLQKSFESSLLHSRWIARLIKEMSTADSRPYDPFLAYLAAIAATIQLEHTASSNPDVARLVNKEFQVLINFMTKVSTHWANIRVLVDRVSELAHRRRNFGSLYYNQDGFSGALPRMPTPTNIPKMSAEDESLMWDILDISSSSGSGRLAQLSDLVPSPHRQTGVRLEQAPSRVSQEIFDRSNREQSESMQAELSAPEMSLLDGRVLALMAEDPAGWSFPRSNNDEFGNAIPDLPDWMMSSGHMPEHL</sequence>
<dbReference type="InterPro" id="IPR007219">
    <property type="entry name" value="XnlR_reg_dom"/>
</dbReference>
<dbReference type="SMART" id="SM00066">
    <property type="entry name" value="GAL4"/>
    <property type="match status" value="1"/>
</dbReference>
<dbReference type="STRING" id="1392250.A0A2I2GL00"/>
<dbReference type="CDD" id="cd12148">
    <property type="entry name" value="fungal_TF_MHR"/>
    <property type="match status" value="1"/>
</dbReference>
<evidence type="ECO:0000256" key="7">
    <source>
        <dbReference type="SAM" id="MobiDB-lite"/>
    </source>
</evidence>
<dbReference type="PANTHER" id="PTHR47338">
    <property type="entry name" value="ZN(II)2CYS6 TRANSCRIPTION FACTOR (EUROFUNG)-RELATED"/>
    <property type="match status" value="1"/>
</dbReference>
<name>A0A2I2GL00_9EURO</name>
<evidence type="ECO:0000259" key="8">
    <source>
        <dbReference type="PROSITE" id="PS50048"/>
    </source>
</evidence>
<dbReference type="GO" id="GO:0005634">
    <property type="term" value="C:nucleus"/>
    <property type="evidence" value="ECO:0007669"/>
    <property type="project" value="UniProtKB-SubCell"/>
</dbReference>
<evidence type="ECO:0000256" key="3">
    <source>
        <dbReference type="ARBA" id="ARBA00023015"/>
    </source>
</evidence>
<dbReference type="InterPro" id="IPR001138">
    <property type="entry name" value="Zn2Cys6_DnaBD"/>
</dbReference>
<feature type="domain" description="Zn(2)-C6 fungal-type" evidence="8">
    <location>
        <begin position="21"/>
        <end position="51"/>
    </location>
</feature>
<dbReference type="InterPro" id="IPR036864">
    <property type="entry name" value="Zn2-C6_fun-type_DNA-bd_sf"/>
</dbReference>
<feature type="compositionally biased region" description="Basic and acidic residues" evidence="7">
    <location>
        <begin position="640"/>
        <end position="649"/>
    </location>
</feature>
<evidence type="ECO:0000256" key="5">
    <source>
        <dbReference type="ARBA" id="ARBA00023163"/>
    </source>
</evidence>
<keyword evidence="5" id="KW-0804">Transcription</keyword>
<feature type="region of interest" description="Disordered" evidence="7">
    <location>
        <begin position="622"/>
        <end position="655"/>
    </location>
</feature>
<feature type="region of interest" description="Disordered" evidence="7">
    <location>
        <begin position="102"/>
        <end position="126"/>
    </location>
</feature>
<evidence type="ECO:0000256" key="1">
    <source>
        <dbReference type="ARBA" id="ARBA00004123"/>
    </source>
</evidence>
<dbReference type="GO" id="GO:0008270">
    <property type="term" value="F:zinc ion binding"/>
    <property type="evidence" value="ECO:0007669"/>
    <property type="project" value="InterPro"/>
</dbReference>
<organism evidence="9 10">
    <name type="scientific">Aspergillus steynii IBT 23096</name>
    <dbReference type="NCBI Taxonomy" id="1392250"/>
    <lineage>
        <taxon>Eukaryota</taxon>
        <taxon>Fungi</taxon>
        <taxon>Dikarya</taxon>
        <taxon>Ascomycota</taxon>
        <taxon>Pezizomycotina</taxon>
        <taxon>Eurotiomycetes</taxon>
        <taxon>Eurotiomycetidae</taxon>
        <taxon>Eurotiales</taxon>
        <taxon>Aspergillaceae</taxon>
        <taxon>Aspergillus</taxon>
        <taxon>Aspergillus subgen. Circumdati</taxon>
    </lineage>
</organism>
<comment type="subcellular location">
    <subcellularLocation>
        <location evidence="1">Nucleus</location>
    </subcellularLocation>
</comment>
<comment type="caution">
    <text evidence="9">The sequence shown here is derived from an EMBL/GenBank/DDBJ whole genome shotgun (WGS) entry which is preliminary data.</text>
</comment>
<dbReference type="InterPro" id="IPR050815">
    <property type="entry name" value="TF_fung"/>
</dbReference>
<dbReference type="EMBL" id="MSFO01000002">
    <property type="protein sequence ID" value="PLB53556.1"/>
    <property type="molecule type" value="Genomic_DNA"/>
</dbReference>
<dbReference type="VEuPathDB" id="FungiDB:P170DRAFT_435157"/>
<keyword evidence="3" id="KW-0805">Transcription regulation</keyword>
<evidence type="ECO:0000256" key="4">
    <source>
        <dbReference type="ARBA" id="ARBA00023125"/>
    </source>
</evidence>
<evidence type="ECO:0000256" key="2">
    <source>
        <dbReference type="ARBA" id="ARBA00022723"/>
    </source>
</evidence>
<reference evidence="9 10" key="1">
    <citation type="submission" date="2016-12" db="EMBL/GenBank/DDBJ databases">
        <title>The genomes of Aspergillus section Nigri reveals drivers in fungal speciation.</title>
        <authorList>
            <consortium name="DOE Joint Genome Institute"/>
            <person name="Vesth T.C."/>
            <person name="Nybo J."/>
            <person name="Theobald S."/>
            <person name="Brandl J."/>
            <person name="Frisvad J.C."/>
            <person name="Nielsen K.F."/>
            <person name="Lyhne E.K."/>
            <person name="Kogle M.E."/>
            <person name="Kuo A."/>
            <person name="Riley R."/>
            <person name="Clum A."/>
            <person name="Nolan M."/>
            <person name="Lipzen A."/>
            <person name="Salamov A."/>
            <person name="Henrissat B."/>
            <person name="Wiebenga A."/>
            <person name="De Vries R.P."/>
            <person name="Grigoriev I.V."/>
            <person name="Mortensen U.H."/>
            <person name="Andersen M.R."/>
            <person name="Baker S.E."/>
        </authorList>
    </citation>
    <scope>NUCLEOTIDE SEQUENCE [LARGE SCALE GENOMIC DNA]</scope>
    <source>
        <strain evidence="9 10">IBT 23096</strain>
    </source>
</reference>
<feature type="region of interest" description="Disordered" evidence="7">
    <location>
        <begin position="53"/>
        <end position="86"/>
    </location>
</feature>
<dbReference type="SUPFAM" id="SSF57701">
    <property type="entry name" value="Zn2/Cys6 DNA-binding domain"/>
    <property type="match status" value="1"/>
</dbReference>
<dbReference type="PROSITE" id="PS00463">
    <property type="entry name" value="ZN2_CY6_FUNGAL_1"/>
    <property type="match status" value="1"/>
</dbReference>
<dbReference type="Pfam" id="PF04082">
    <property type="entry name" value="Fungal_trans"/>
    <property type="match status" value="1"/>
</dbReference>
<keyword evidence="2" id="KW-0479">Metal-binding</keyword>
<dbReference type="GO" id="GO:0003677">
    <property type="term" value="F:DNA binding"/>
    <property type="evidence" value="ECO:0007669"/>
    <property type="project" value="UniProtKB-KW"/>
</dbReference>
<dbReference type="PANTHER" id="PTHR47338:SF9">
    <property type="entry name" value="ZN(II)2CYS6 TRANSCRIPTION FACTOR (EUROFUNG)"/>
    <property type="match status" value="1"/>
</dbReference>
<evidence type="ECO:0000313" key="10">
    <source>
        <dbReference type="Proteomes" id="UP000234275"/>
    </source>
</evidence>
<keyword evidence="6" id="KW-0539">Nucleus</keyword>
<dbReference type="Proteomes" id="UP000234275">
    <property type="component" value="Unassembled WGS sequence"/>
</dbReference>
<dbReference type="Pfam" id="PF00172">
    <property type="entry name" value="Zn_clus"/>
    <property type="match status" value="1"/>
</dbReference>
<dbReference type="GO" id="GO:0000981">
    <property type="term" value="F:DNA-binding transcription factor activity, RNA polymerase II-specific"/>
    <property type="evidence" value="ECO:0007669"/>
    <property type="project" value="InterPro"/>
</dbReference>
<dbReference type="GO" id="GO:0009893">
    <property type="term" value="P:positive regulation of metabolic process"/>
    <property type="evidence" value="ECO:0007669"/>
    <property type="project" value="UniProtKB-ARBA"/>
</dbReference>
<accession>A0A2I2GL00</accession>
<gene>
    <name evidence="9" type="ORF">P170DRAFT_435157</name>
</gene>
<dbReference type="OrthoDB" id="424974at2759"/>
<protein>
    <recommendedName>
        <fullName evidence="8">Zn(2)-C6 fungal-type domain-containing protein</fullName>
    </recommendedName>
</protein>
<evidence type="ECO:0000313" key="9">
    <source>
        <dbReference type="EMBL" id="PLB53556.1"/>
    </source>
</evidence>
<keyword evidence="10" id="KW-1185">Reference proteome</keyword>
<dbReference type="AlphaFoldDB" id="A0A2I2GL00"/>
<evidence type="ECO:0000256" key="6">
    <source>
        <dbReference type="ARBA" id="ARBA00023242"/>
    </source>
</evidence>
<dbReference type="GO" id="GO:0006351">
    <property type="term" value="P:DNA-templated transcription"/>
    <property type="evidence" value="ECO:0007669"/>
    <property type="project" value="InterPro"/>
</dbReference>
<dbReference type="SMART" id="SM00906">
    <property type="entry name" value="Fungal_trans"/>
    <property type="match status" value="1"/>
</dbReference>
<dbReference type="PROSITE" id="PS50048">
    <property type="entry name" value="ZN2_CY6_FUNGAL_2"/>
    <property type="match status" value="1"/>
</dbReference>